<dbReference type="PROSITE" id="PS51755">
    <property type="entry name" value="OMPR_PHOB"/>
    <property type="match status" value="1"/>
</dbReference>
<dbReference type="Proteomes" id="UP000264056">
    <property type="component" value="Unassembled WGS sequence"/>
</dbReference>
<dbReference type="PANTHER" id="PTHR48111:SF1">
    <property type="entry name" value="TWO-COMPONENT RESPONSE REGULATOR ORR33"/>
    <property type="match status" value="1"/>
</dbReference>
<dbReference type="SMART" id="SM00862">
    <property type="entry name" value="Trans_reg_C"/>
    <property type="match status" value="1"/>
</dbReference>
<dbReference type="Pfam" id="PF00486">
    <property type="entry name" value="Trans_reg_C"/>
    <property type="match status" value="1"/>
</dbReference>
<evidence type="ECO:0000256" key="7">
    <source>
        <dbReference type="PROSITE-ProRule" id="PRU01091"/>
    </source>
</evidence>
<dbReference type="Gene3D" id="3.40.50.2300">
    <property type="match status" value="1"/>
</dbReference>
<keyword evidence="3" id="KW-0805">Transcription regulation</keyword>
<dbReference type="Pfam" id="PF00072">
    <property type="entry name" value="Response_reg"/>
    <property type="match status" value="1"/>
</dbReference>
<dbReference type="Proteomes" id="UP000262901">
    <property type="component" value="Unassembled WGS sequence"/>
</dbReference>
<dbReference type="RefSeq" id="WP_116878999.1">
    <property type="nucleotide sequence ID" value="NZ_CP031733.1"/>
</dbReference>
<evidence type="ECO:0000259" key="9">
    <source>
        <dbReference type="PROSITE" id="PS51755"/>
    </source>
</evidence>
<dbReference type="CDD" id="cd17574">
    <property type="entry name" value="REC_OmpR"/>
    <property type="match status" value="1"/>
</dbReference>
<organism evidence="12 14">
    <name type="scientific">Streptococcus chenjunshii</name>
    <dbReference type="NCBI Taxonomy" id="2173853"/>
    <lineage>
        <taxon>Bacteria</taxon>
        <taxon>Bacillati</taxon>
        <taxon>Bacillota</taxon>
        <taxon>Bacilli</taxon>
        <taxon>Lactobacillales</taxon>
        <taxon>Streptococcaceae</taxon>
        <taxon>Streptococcus</taxon>
    </lineage>
</organism>
<sequence>MTKIYVADDEKNVRELLASFLREEGMEVETFTTGKQLIERLTEAEADLLILDVAMSDAAGFNLIKTIRQQWDLPIILLTARDSDNDFIAAFAAGADDYFTKPFSPLKLTLRVKAILSRQYQLSRQSDPLVYGGLTLSLKDRSAFYQGKMIKLTQLEFKLLKYLLEHKEEAVARTALLTEIWGYADAVETRAADDAIKRLRKKLREAGGNILIETVWGYGFKLIKADLD</sequence>
<dbReference type="OrthoDB" id="9790442at2"/>
<dbReference type="GO" id="GO:0005829">
    <property type="term" value="C:cytosol"/>
    <property type="evidence" value="ECO:0007669"/>
    <property type="project" value="TreeGrafter"/>
</dbReference>
<dbReference type="KEGG" id="schj:DDV21_008290"/>
<name>A0A372KJA9_9STRE</name>
<dbReference type="AlphaFoldDB" id="A0A372KJA9"/>
<gene>
    <name evidence="10" type="ORF">DDV21_008290</name>
    <name evidence="11" type="ORF">DDV22_04550</name>
    <name evidence="12" type="ORF">DDV23_10215</name>
</gene>
<dbReference type="GO" id="GO:0000156">
    <property type="term" value="F:phosphorelay response regulator activity"/>
    <property type="evidence" value="ECO:0007669"/>
    <property type="project" value="TreeGrafter"/>
</dbReference>
<evidence type="ECO:0000256" key="2">
    <source>
        <dbReference type="ARBA" id="ARBA00023012"/>
    </source>
</evidence>
<dbReference type="GO" id="GO:0032993">
    <property type="term" value="C:protein-DNA complex"/>
    <property type="evidence" value="ECO:0007669"/>
    <property type="project" value="TreeGrafter"/>
</dbReference>
<proteinExistence type="predicted"/>
<reference evidence="13" key="3">
    <citation type="submission" date="2018-08" db="EMBL/GenBank/DDBJ databases">
        <title>Streptococcus chenjunshii sp. nov., isolated from stools sample of the Tibetan antelope in the Qinghai-Tibet plateau, China.</title>
        <authorList>
            <person name="Tian Z."/>
        </authorList>
    </citation>
    <scope>NUCLEOTIDE SEQUENCE [LARGE SCALE GENOMIC DNA]</scope>
    <source>
        <strain evidence="13">Z15</strain>
    </source>
</reference>
<dbReference type="EMBL" id="CP031733">
    <property type="protein sequence ID" value="AXQ79085.1"/>
    <property type="molecule type" value="Genomic_DNA"/>
</dbReference>
<dbReference type="InterPro" id="IPR039420">
    <property type="entry name" value="WalR-like"/>
</dbReference>
<feature type="modified residue" description="4-aspartylphosphate" evidence="6">
    <location>
        <position position="52"/>
    </location>
</feature>
<accession>A0A346NDJ0</accession>
<keyword evidence="1 6" id="KW-0597">Phosphoprotein</keyword>
<evidence type="ECO:0000256" key="3">
    <source>
        <dbReference type="ARBA" id="ARBA00023015"/>
    </source>
</evidence>
<reference evidence="12 14" key="2">
    <citation type="submission" date="2018-08" db="EMBL/GenBank/DDBJ databases">
        <title>Draft genome of Streptococcus sp. nov. Z1.</title>
        <authorList>
            <person name="Tian Z."/>
        </authorList>
    </citation>
    <scope>NUCLEOTIDE SEQUENCE [LARGE SCALE GENOMIC DNA]</scope>
    <source>
        <strain evidence="12">Z1</strain>
        <strain evidence="14">Z1(2018)</strain>
    </source>
</reference>
<feature type="DNA-binding region" description="OmpR/PhoB-type" evidence="7">
    <location>
        <begin position="126"/>
        <end position="224"/>
    </location>
</feature>
<evidence type="ECO:0000313" key="13">
    <source>
        <dbReference type="Proteomes" id="UP000246115"/>
    </source>
</evidence>
<dbReference type="PANTHER" id="PTHR48111">
    <property type="entry name" value="REGULATOR OF RPOS"/>
    <property type="match status" value="1"/>
</dbReference>
<dbReference type="SMART" id="SM00448">
    <property type="entry name" value="REC"/>
    <property type="match status" value="1"/>
</dbReference>
<dbReference type="GO" id="GO:0006355">
    <property type="term" value="P:regulation of DNA-templated transcription"/>
    <property type="evidence" value="ECO:0007669"/>
    <property type="project" value="InterPro"/>
</dbReference>
<keyword evidence="2" id="KW-0902">Two-component regulatory system</keyword>
<evidence type="ECO:0000313" key="12">
    <source>
        <dbReference type="EMBL" id="RFU52333.1"/>
    </source>
</evidence>
<dbReference type="Proteomes" id="UP000246115">
    <property type="component" value="Chromosome"/>
</dbReference>
<keyword evidence="4 7" id="KW-0238">DNA-binding</keyword>
<evidence type="ECO:0000256" key="5">
    <source>
        <dbReference type="ARBA" id="ARBA00023163"/>
    </source>
</evidence>
<evidence type="ECO:0000313" key="10">
    <source>
        <dbReference type="EMBL" id="AXQ79085.1"/>
    </source>
</evidence>
<accession>A0A372KJA9</accession>
<dbReference type="Gene3D" id="6.10.250.690">
    <property type="match status" value="1"/>
</dbReference>
<keyword evidence="5" id="KW-0804">Transcription</keyword>
<evidence type="ECO:0000256" key="6">
    <source>
        <dbReference type="PROSITE-ProRule" id="PRU00169"/>
    </source>
</evidence>
<evidence type="ECO:0000259" key="8">
    <source>
        <dbReference type="PROSITE" id="PS50110"/>
    </source>
</evidence>
<reference evidence="11 15" key="1">
    <citation type="submission" date="2018-08" db="EMBL/GenBank/DDBJ databases">
        <title>Draft genome of Streptococcus sp .nov. Z2.</title>
        <authorList>
            <person name="Tian Z."/>
        </authorList>
    </citation>
    <scope>NUCLEOTIDE SEQUENCE [LARGE SCALE GENOMIC DNA]</scope>
    <source>
        <strain evidence="11 15">Z2</strain>
    </source>
</reference>
<dbReference type="InterPro" id="IPR001867">
    <property type="entry name" value="OmpR/PhoB-type_DNA-bd"/>
</dbReference>
<dbReference type="EMBL" id="QVQZ01000040">
    <property type="protein sequence ID" value="RFU52333.1"/>
    <property type="molecule type" value="Genomic_DNA"/>
</dbReference>
<dbReference type="Gene3D" id="1.10.10.10">
    <property type="entry name" value="Winged helix-like DNA-binding domain superfamily/Winged helix DNA-binding domain"/>
    <property type="match status" value="1"/>
</dbReference>
<dbReference type="PROSITE" id="PS50110">
    <property type="entry name" value="RESPONSE_REGULATORY"/>
    <property type="match status" value="1"/>
</dbReference>
<dbReference type="CDD" id="cd00383">
    <property type="entry name" value="trans_reg_C"/>
    <property type="match status" value="1"/>
</dbReference>
<dbReference type="EMBL" id="QVQY01000008">
    <property type="protein sequence ID" value="RFU51281.1"/>
    <property type="molecule type" value="Genomic_DNA"/>
</dbReference>
<evidence type="ECO:0000313" key="14">
    <source>
        <dbReference type="Proteomes" id="UP000262901"/>
    </source>
</evidence>
<dbReference type="InterPro" id="IPR001789">
    <property type="entry name" value="Sig_transdc_resp-reg_receiver"/>
</dbReference>
<dbReference type="GO" id="GO:0000976">
    <property type="term" value="F:transcription cis-regulatory region binding"/>
    <property type="evidence" value="ECO:0007669"/>
    <property type="project" value="TreeGrafter"/>
</dbReference>
<reference evidence="10" key="4">
    <citation type="journal article" date="2019" name="Int. J. Syst. Evol. Microbiol.">
        <title>Streptococcus chenjunshii sp. nov. isolated from feces of Tibetan antelopes.</title>
        <authorList>
            <person name="Tian Z."/>
            <person name="Lu S."/>
            <person name="Jin D."/>
            <person name="Yang J."/>
            <person name="Pu J."/>
            <person name="Lai X.H."/>
            <person name="Bai X.N."/>
            <person name="Wu X.M."/>
            <person name="Li J."/>
            <person name="Wang S."/>
            <person name="Xu J."/>
        </authorList>
    </citation>
    <scope>NUCLEOTIDE SEQUENCE</scope>
    <source>
        <strain evidence="10">Z15</strain>
    </source>
</reference>
<dbReference type="SUPFAM" id="SSF52172">
    <property type="entry name" value="CheY-like"/>
    <property type="match status" value="1"/>
</dbReference>
<feature type="domain" description="OmpR/PhoB-type" evidence="9">
    <location>
        <begin position="126"/>
        <end position="224"/>
    </location>
</feature>
<evidence type="ECO:0000313" key="11">
    <source>
        <dbReference type="EMBL" id="RFU51281.1"/>
    </source>
</evidence>
<evidence type="ECO:0000256" key="4">
    <source>
        <dbReference type="ARBA" id="ARBA00023125"/>
    </source>
</evidence>
<evidence type="ECO:0000313" key="15">
    <source>
        <dbReference type="Proteomes" id="UP000264056"/>
    </source>
</evidence>
<dbReference type="InterPro" id="IPR036388">
    <property type="entry name" value="WH-like_DNA-bd_sf"/>
</dbReference>
<protein>
    <submittedName>
        <fullName evidence="12">DNA-binding response regulator</fullName>
    </submittedName>
</protein>
<dbReference type="InterPro" id="IPR011006">
    <property type="entry name" value="CheY-like_superfamily"/>
</dbReference>
<evidence type="ECO:0000256" key="1">
    <source>
        <dbReference type="ARBA" id="ARBA00022553"/>
    </source>
</evidence>
<feature type="domain" description="Response regulatory" evidence="8">
    <location>
        <begin position="3"/>
        <end position="116"/>
    </location>
</feature>
<keyword evidence="15" id="KW-1185">Reference proteome</keyword>